<sequence length="113" mass="12813">MKTAWTFSQGARVVVFCNAPDDFCAQNIARRLVNDKITACVNILPACRSIYQWEGKLKEENEIPLLIKTTAERISDVETTIRQLHPYEMPEIIVLPIVGGGDDYLRWVSEQCG</sequence>
<gene>
    <name evidence="2" type="ORF">NQX30_00930</name>
</gene>
<keyword evidence="3" id="KW-1185">Reference proteome</keyword>
<evidence type="ECO:0000313" key="2">
    <source>
        <dbReference type="EMBL" id="MDM5146952.1"/>
    </source>
</evidence>
<reference evidence="2" key="1">
    <citation type="submission" date="2022-08" db="EMBL/GenBank/DDBJ databases">
        <authorList>
            <person name="Dzunkova M."/>
            <person name="La Clair J."/>
            <person name="Tyml T."/>
            <person name="Doud D."/>
            <person name="Schulz F."/>
            <person name="Piquer S."/>
            <person name="Porcel Sanchis D."/>
            <person name="Osborn A."/>
            <person name="Robinson D."/>
            <person name="Louie K.B."/>
            <person name="Bowen B.P."/>
            <person name="Bowers R."/>
            <person name="Lee J."/>
            <person name="Arnau Llombart V."/>
            <person name="Diaz Villanueva W."/>
            <person name="Gosliner T."/>
            <person name="Northen T."/>
            <person name="Cheng J.-F."/>
            <person name="Burkart M.D."/>
            <person name="Woyke T."/>
        </authorList>
    </citation>
    <scope>NUCLEOTIDE SEQUENCE</scope>
    <source>
        <strain evidence="2">Df01</strain>
    </source>
</reference>
<evidence type="ECO:0000256" key="1">
    <source>
        <dbReference type="ARBA" id="ARBA00010169"/>
    </source>
</evidence>
<dbReference type="Pfam" id="PF03091">
    <property type="entry name" value="CutA1"/>
    <property type="match status" value="1"/>
</dbReference>
<dbReference type="SUPFAM" id="SSF54913">
    <property type="entry name" value="GlnB-like"/>
    <property type="match status" value="1"/>
</dbReference>
<accession>A0ABT7QJQ8</accession>
<dbReference type="InterPro" id="IPR015867">
    <property type="entry name" value="N-reg_PII/ATP_PRibTrfase_C"/>
</dbReference>
<dbReference type="PANTHER" id="PTHR23419:SF8">
    <property type="entry name" value="FI09726P"/>
    <property type="match status" value="1"/>
</dbReference>
<name>A0ABT7QJQ8_9GAMM</name>
<dbReference type="PANTHER" id="PTHR23419">
    <property type="entry name" value="DIVALENT CATION TOLERANCE CUTA-RELATED"/>
    <property type="match status" value="1"/>
</dbReference>
<protein>
    <submittedName>
        <fullName evidence="2">Divalent-cation tolerance protein CutA</fullName>
    </submittedName>
</protein>
<proteinExistence type="inferred from homology"/>
<dbReference type="InterPro" id="IPR004323">
    <property type="entry name" value="Ion_tolerance_CutA"/>
</dbReference>
<dbReference type="Proteomes" id="UP001168167">
    <property type="component" value="Unassembled WGS sequence"/>
</dbReference>
<dbReference type="Gene3D" id="3.30.70.120">
    <property type="match status" value="1"/>
</dbReference>
<organism evidence="2 3">
    <name type="scientific">Candidatus Doriopsillibacter californiensis</name>
    <dbReference type="NCBI Taxonomy" id="2970740"/>
    <lineage>
        <taxon>Bacteria</taxon>
        <taxon>Pseudomonadati</taxon>
        <taxon>Pseudomonadota</taxon>
        <taxon>Gammaproteobacteria</taxon>
        <taxon>Candidatus Tethybacterales</taxon>
        <taxon>Candidatus Persebacteraceae</taxon>
        <taxon>Candidatus Doriopsillibacter</taxon>
    </lineage>
</organism>
<comment type="similarity">
    <text evidence="1">Belongs to the CutA family.</text>
</comment>
<dbReference type="InterPro" id="IPR011322">
    <property type="entry name" value="N-reg_PII-like_a/b"/>
</dbReference>
<comment type="caution">
    <text evidence="2">The sequence shown here is derived from an EMBL/GenBank/DDBJ whole genome shotgun (WGS) entry which is preliminary data.</text>
</comment>
<reference evidence="2" key="2">
    <citation type="journal article" date="2023" name="Microbiome">
        <title>Synthase-selected sorting approach identifies a beta-lactone synthase in a nudibranch symbiotic bacterium.</title>
        <authorList>
            <person name="Dzunkova M."/>
            <person name="La Clair J.J."/>
            <person name="Tyml T."/>
            <person name="Doud D."/>
            <person name="Schulz F."/>
            <person name="Piquer-Esteban S."/>
            <person name="Porcel Sanchis D."/>
            <person name="Osborn A."/>
            <person name="Robinson D."/>
            <person name="Louie K.B."/>
            <person name="Bowen B.P."/>
            <person name="Bowers R.M."/>
            <person name="Lee J."/>
            <person name="Arnau V."/>
            <person name="Diaz-Villanueva W."/>
            <person name="Stepanauskas R."/>
            <person name="Gosliner T."/>
            <person name="Date S.V."/>
            <person name="Northen T.R."/>
            <person name="Cheng J.F."/>
            <person name="Burkart M.D."/>
            <person name="Woyke T."/>
        </authorList>
    </citation>
    <scope>NUCLEOTIDE SEQUENCE</scope>
    <source>
        <strain evidence="2">Df01</strain>
    </source>
</reference>
<evidence type="ECO:0000313" key="3">
    <source>
        <dbReference type="Proteomes" id="UP001168167"/>
    </source>
</evidence>
<dbReference type="EMBL" id="JANQAO010000001">
    <property type="protein sequence ID" value="MDM5146952.1"/>
    <property type="molecule type" value="Genomic_DNA"/>
</dbReference>